<keyword evidence="1" id="KW-0813">Transport</keyword>
<keyword evidence="4" id="KW-0472">Membrane</keyword>
<accession>A0A0P7VE55</accession>
<protein>
    <recommendedName>
        <fullName evidence="7">ABC transporter domain-containing protein</fullName>
    </recommendedName>
</protein>
<organism evidence="5 6">
    <name type="scientific">Scleropages formosus</name>
    <name type="common">Asian bonytongue</name>
    <name type="synonym">Osteoglossum formosum</name>
    <dbReference type="NCBI Taxonomy" id="113540"/>
    <lineage>
        <taxon>Eukaryota</taxon>
        <taxon>Metazoa</taxon>
        <taxon>Chordata</taxon>
        <taxon>Craniata</taxon>
        <taxon>Vertebrata</taxon>
        <taxon>Euteleostomi</taxon>
        <taxon>Actinopterygii</taxon>
        <taxon>Neopterygii</taxon>
        <taxon>Teleostei</taxon>
        <taxon>Osteoglossocephala</taxon>
        <taxon>Osteoglossomorpha</taxon>
        <taxon>Osteoglossiformes</taxon>
        <taxon>Osteoglossidae</taxon>
        <taxon>Scleropages</taxon>
    </lineage>
</organism>
<dbReference type="Proteomes" id="UP000034805">
    <property type="component" value="Unassembled WGS sequence"/>
</dbReference>
<dbReference type="GO" id="GO:0005319">
    <property type="term" value="F:lipid transporter activity"/>
    <property type="evidence" value="ECO:0007669"/>
    <property type="project" value="TreeGrafter"/>
</dbReference>
<feature type="region of interest" description="Disordered" evidence="3">
    <location>
        <begin position="57"/>
        <end position="91"/>
    </location>
</feature>
<dbReference type="PANTHER" id="PTHR19229:SF36">
    <property type="entry name" value="ATP-BINDING CASSETTE SUB-FAMILY A MEMBER 2"/>
    <property type="match status" value="1"/>
</dbReference>
<feature type="region of interest" description="Disordered" evidence="3">
    <location>
        <begin position="427"/>
        <end position="447"/>
    </location>
</feature>
<evidence type="ECO:0000256" key="4">
    <source>
        <dbReference type="SAM" id="Phobius"/>
    </source>
</evidence>
<sequence length="447" mass="48581">MDEADILGDRIAIISHGKLCCCGSSLFLKKCFGSGYYLTLVCARVERNLTQHRTLPQSQTVENSVPEGNVWRNDGVDEEDADEGVRNQSTGSADLSGCVSGVNAITRLLQRHVPGSVFLECIGQEVTYILPYAAAHDGSFALLLKELDLEMGNLGVASYGVSDTTLEEIFLKVAEDTGVDVEKADMEKAGRASGKGSYVIGGWRLIRRQFMALIIKRFHYARRSRKGLIAQVVLPAVFVCLSLIFSLIVPPFLEYPSLELQPWMYGVPQNTFFSDDAPGHVEAARVVDSLVNRPGFGTRCMAQNPLPKLPCASNGSDWFTPSVPPSVSDIFANGNWTMACPSPSCQCSTPSRTTILPDCPLGAGGLPPPQLCPLAVSCLNKLMETTLVSSLTPSSPITTGYHRAASFSRIPRFPIFPRLRTACPVERSKDEASAPSYAGNFRRRPPK</sequence>
<feature type="transmembrane region" description="Helical" evidence="4">
    <location>
        <begin position="227"/>
        <end position="249"/>
    </location>
</feature>
<name>A0A0P7VE55_SCLFO</name>
<proteinExistence type="predicted"/>
<keyword evidence="4" id="KW-0812">Transmembrane</keyword>
<dbReference type="EMBL" id="JARO02002915">
    <property type="protein sequence ID" value="KPP71608.1"/>
    <property type="molecule type" value="Genomic_DNA"/>
</dbReference>
<evidence type="ECO:0000256" key="2">
    <source>
        <dbReference type="ARBA" id="ARBA00022737"/>
    </source>
</evidence>
<dbReference type="PANTHER" id="PTHR19229">
    <property type="entry name" value="ATP-BINDING CASSETTE TRANSPORTER SUBFAMILY A ABCA"/>
    <property type="match status" value="1"/>
</dbReference>
<evidence type="ECO:0000313" key="6">
    <source>
        <dbReference type="Proteomes" id="UP000034805"/>
    </source>
</evidence>
<dbReference type="AlphaFoldDB" id="A0A0P7VE55"/>
<keyword evidence="4" id="KW-1133">Transmembrane helix</keyword>
<dbReference type="GO" id="GO:0140359">
    <property type="term" value="F:ABC-type transporter activity"/>
    <property type="evidence" value="ECO:0007669"/>
    <property type="project" value="InterPro"/>
</dbReference>
<evidence type="ECO:0000256" key="3">
    <source>
        <dbReference type="SAM" id="MobiDB-lite"/>
    </source>
</evidence>
<keyword evidence="2" id="KW-0677">Repeat</keyword>
<evidence type="ECO:0008006" key="7">
    <source>
        <dbReference type="Google" id="ProtNLM"/>
    </source>
</evidence>
<dbReference type="InterPro" id="IPR026082">
    <property type="entry name" value="ABCA"/>
</dbReference>
<evidence type="ECO:0000313" key="5">
    <source>
        <dbReference type="EMBL" id="KPP71608.1"/>
    </source>
</evidence>
<comment type="caution">
    <text evidence="5">The sequence shown here is derived from an EMBL/GenBank/DDBJ whole genome shotgun (WGS) entry which is preliminary data.</text>
</comment>
<evidence type="ECO:0000256" key="1">
    <source>
        <dbReference type="ARBA" id="ARBA00022448"/>
    </source>
</evidence>
<gene>
    <name evidence="5" type="ORF">Z043_109458</name>
</gene>
<reference evidence="5 6" key="1">
    <citation type="submission" date="2015-08" db="EMBL/GenBank/DDBJ databases">
        <title>The genome of the Asian arowana (Scleropages formosus).</title>
        <authorList>
            <person name="Tan M.H."/>
            <person name="Gan H.M."/>
            <person name="Croft L.J."/>
            <person name="Austin C.M."/>
        </authorList>
    </citation>
    <scope>NUCLEOTIDE SEQUENCE [LARGE SCALE GENOMIC DNA]</scope>
    <source>
        <strain evidence="5">Aro1</strain>
    </source>
</reference>
<dbReference type="GO" id="GO:0016020">
    <property type="term" value="C:membrane"/>
    <property type="evidence" value="ECO:0007669"/>
    <property type="project" value="InterPro"/>
</dbReference>